<dbReference type="OrthoDB" id="7279750at2"/>
<organism evidence="7 8">
    <name type="scientific">Komagataeibacter xylinus</name>
    <name type="common">Gluconacetobacter xylinus</name>
    <dbReference type="NCBI Taxonomy" id="28448"/>
    <lineage>
        <taxon>Bacteria</taxon>
        <taxon>Pseudomonadati</taxon>
        <taxon>Pseudomonadota</taxon>
        <taxon>Alphaproteobacteria</taxon>
        <taxon>Acetobacterales</taxon>
        <taxon>Acetobacteraceae</taxon>
        <taxon>Komagataeibacter</taxon>
    </lineage>
</organism>
<dbReference type="SMART" id="SM00382">
    <property type="entry name" value="AAA"/>
    <property type="match status" value="1"/>
</dbReference>
<name>A0A318PGQ8_KOMXY</name>
<dbReference type="STRING" id="1220579.GCA_001571345_02011"/>
<dbReference type="Gene3D" id="1.20.1560.10">
    <property type="entry name" value="ABC transporter type 1, transmembrane domain"/>
    <property type="match status" value="1"/>
</dbReference>
<evidence type="ECO:0000256" key="2">
    <source>
        <dbReference type="ARBA" id="ARBA00022692"/>
    </source>
</evidence>
<dbReference type="InterPro" id="IPR027417">
    <property type="entry name" value="P-loop_NTPase"/>
</dbReference>
<dbReference type="PROSITE" id="PS50929">
    <property type="entry name" value="ABC_TM1F"/>
    <property type="match status" value="1"/>
</dbReference>
<sequence length="582" mass="63658">MNRMQSSHANVLRALWHLQRPLWPVILGATVVGTAGGLASAWLLSGINDALHAPDRLNAALALNLAGLCVLSIAGSALAGIGNSAAGQKIISRLRHEVAARVLATPLATLERHKPHRMLAILNGDISTVSAFTFNFSGYVVSFAVVLACVLYLAVLSVPACLIVVMSFACGVALTVWRRRRWRSDYREIRNMEDRLQNQYRTITEGARELQLNHRRRDHVRDTLLGGAASRIAVLKTTAMRRFWLFDSVHEALFFLTVAILLGTRFLTGLSTPAASGAVLVLLYARGPLERLLQALPAMTETEIALQRIAELTADLPDGRLPDLRAEDALTFQHAITLHGVSCHPDGMAVPGFTLGPVDLSVRHGEIMFITGGNGAGKTTLVKLLLGLYAPVTGTVLCDGVPVTAENAAAYRQLFATVFTDYFLFDDLPHPDARSVALATRWLERLGLAHKVRLEQGRFSTTDLSTGQRRRLALVQALTEDRPVMMLDEWAADQDPVFRRVFYTEILPELKAAGRTLIVISHDDHYFATADHIIHLHDGRIVTDHHPSETGQGRRAMPQDAFAMQAAIRNPSEESAAGPPVI</sequence>
<accession>A0A318PGQ8</accession>
<evidence type="ECO:0000256" key="1">
    <source>
        <dbReference type="ARBA" id="ARBA00004651"/>
    </source>
</evidence>
<evidence type="ECO:0000256" key="3">
    <source>
        <dbReference type="ARBA" id="ARBA00022741"/>
    </source>
</evidence>
<keyword evidence="4" id="KW-0067">ATP-binding</keyword>
<dbReference type="Pfam" id="PF00664">
    <property type="entry name" value="ABC_membrane"/>
    <property type="match status" value="1"/>
</dbReference>
<gene>
    <name evidence="7" type="ORF">CFR75_11010</name>
</gene>
<dbReference type="Pfam" id="PF00005">
    <property type="entry name" value="ABC_tran"/>
    <property type="match status" value="1"/>
</dbReference>
<dbReference type="AlphaFoldDB" id="A0A318PGQ8"/>
<dbReference type="EMBL" id="NKUC01000023">
    <property type="protein sequence ID" value="PYD56430.1"/>
    <property type="molecule type" value="Genomic_DNA"/>
</dbReference>
<dbReference type="GO" id="GO:0005524">
    <property type="term" value="F:ATP binding"/>
    <property type="evidence" value="ECO:0007669"/>
    <property type="project" value="UniProtKB-KW"/>
</dbReference>
<dbReference type="SUPFAM" id="SSF90123">
    <property type="entry name" value="ABC transporter transmembrane region"/>
    <property type="match status" value="1"/>
</dbReference>
<dbReference type="PANTHER" id="PTHR24221:SF654">
    <property type="entry name" value="ATP-BINDING CASSETTE SUB-FAMILY B MEMBER 6"/>
    <property type="match status" value="1"/>
</dbReference>
<dbReference type="InterPro" id="IPR003439">
    <property type="entry name" value="ABC_transporter-like_ATP-bd"/>
</dbReference>
<comment type="subcellular location">
    <subcellularLocation>
        <location evidence="1">Cell membrane</location>
        <topology evidence="1">Multi-pass membrane protein</topology>
    </subcellularLocation>
</comment>
<dbReference type="Proteomes" id="UP000248257">
    <property type="component" value="Unassembled WGS sequence"/>
</dbReference>
<dbReference type="PROSITE" id="PS50893">
    <property type="entry name" value="ABC_TRANSPORTER_2"/>
    <property type="match status" value="1"/>
</dbReference>
<dbReference type="GO" id="GO:0016887">
    <property type="term" value="F:ATP hydrolysis activity"/>
    <property type="evidence" value="ECO:0007669"/>
    <property type="project" value="InterPro"/>
</dbReference>
<keyword evidence="3" id="KW-0547">Nucleotide-binding</keyword>
<evidence type="ECO:0000256" key="4">
    <source>
        <dbReference type="ARBA" id="ARBA00022840"/>
    </source>
</evidence>
<reference evidence="7 8" key="1">
    <citation type="submission" date="2017-07" db="EMBL/GenBank/DDBJ databases">
        <title>A draft genome sequence of Komagataeibacter xylinus LMG 1515.</title>
        <authorList>
            <person name="Skraban J."/>
            <person name="Cleenwerck I."/>
            <person name="Vandamme P."/>
            <person name="Trcek J."/>
        </authorList>
    </citation>
    <scope>NUCLEOTIDE SEQUENCE [LARGE SCALE GENOMIC DNA]</scope>
    <source>
        <strain evidence="7 8">LMG 1515</strain>
    </source>
</reference>
<evidence type="ECO:0000256" key="5">
    <source>
        <dbReference type="ARBA" id="ARBA00022989"/>
    </source>
</evidence>
<evidence type="ECO:0000256" key="6">
    <source>
        <dbReference type="ARBA" id="ARBA00023136"/>
    </source>
</evidence>
<evidence type="ECO:0000313" key="7">
    <source>
        <dbReference type="EMBL" id="PYD56430.1"/>
    </source>
</evidence>
<proteinExistence type="predicted"/>
<dbReference type="PANTHER" id="PTHR24221">
    <property type="entry name" value="ATP-BINDING CASSETTE SUB-FAMILY B"/>
    <property type="match status" value="1"/>
</dbReference>
<keyword evidence="8" id="KW-1185">Reference proteome</keyword>
<dbReference type="InterPro" id="IPR005898">
    <property type="entry name" value="Cyc_pep_transpt_SyrD/YojI"/>
</dbReference>
<keyword evidence="2" id="KW-0812">Transmembrane</keyword>
<dbReference type="SUPFAM" id="SSF52540">
    <property type="entry name" value="P-loop containing nucleoside triphosphate hydrolases"/>
    <property type="match status" value="1"/>
</dbReference>
<dbReference type="InterPro" id="IPR003593">
    <property type="entry name" value="AAA+_ATPase"/>
</dbReference>
<keyword evidence="6" id="KW-0472">Membrane</keyword>
<dbReference type="NCBIfam" id="TIGR01194">
    <property type="entry name" value="cyc_pep_trnsptr"/>
    <property type="match status" value="1"/>
</dbReference>
<dbReference type="GO" id="GO:1904680">
    <property type="term" value="F:peptide transmembrane transporter activity"/>
    <property type="evidence" value="ECO:0007669"/>
    <property type="project" value="InterPro"/>
</dbReference>
<evidence type="ECO:0000313" key="8">
    <source>
        <dbReference type="Proteomes" id="UP000248257"/>
    </source>
</evidence>
<comment type="caution">
    <text evidence="7">The sequence shown here is derived from an EMBL/GenBank/DDBJ whole genome shotgun (WGS) entry which is preliminary data.</text>
</comment>
<keyword evidence="5" id="KW-1133">Transmembrane helix</keyword>
<protein>
    <submittedName>
        <fullName evidence="7">Cyclic peptide transporter</fullName>
    </submittedName>
</protein>
<dbReference type="InterPro" id="IPR039421">
    <property type="entry name" value="Type_1_exporter"/>
</dbReference>
<dbReference type="InterPro" id="IPR011527">
    <property type="entry name" value="ABC1_TM_dom"/>
</dbReference>
<dbReference type="GO" id="GO:0005886">
    <property type="term" value="C:plasma membrane"/>
    <property type="evidence" value="ECO:0007669"/>
    <property type="project" value="UniProtKB-SubCell"/>
</dbReference>
<dbReference type="InterPro" id="IPR036640">
    <property type="entry name" value="ABC1_TM_sf"/>
</dbReference>
<dbReference type="GO" id="GO:0140359">
    <property type="term" value="F:ABC-type transporter activity"/>
    <property type="evidence" value="ECO:0007669"/>
    <property type="project" value="InterPro"/>
</dbReference>
<dbReference type="CDD" id="cd03228">
    <property type="entry name" value="ABCC_MRP_Like"/>
    <property type="match status" value="1"/>
</dbReference>
<dbReference type="Gene3D" id="3.40.50.300">
    <property type="entry name" value="P-loop containing nucleotide triphosphate hydrolases"/>
    <property type="match status" value="1"/>
</dbReference>
<dbReference type="GO" id="GO:0015833">
    <property type="term" value="P:peptide transport"/>
    <property type="evidence" value="ECO:0007669"/>
    <property type="project" value="InterPro"/>
</dbReference>